<comment type="caution">
    <text evidence="1">The sequence shown here is derived from an EMBL/GenBank/DDBJ whole genome shotgun (WGS) entry which is preliminary data.</text>
</comment>
<name>A0AAJ0G3Y6_9PEZI</name>
<sequence>MSRLHDLPAELRNIIYKDVLESTRIHNSFSPDCYAKSCVQPSLARTDKAIRAETLPLWYGSAPFCFDLRRRHQIFDRYPTGFDYLTTGRITTANLQHVQSFELRTRGFVVKVDQAKRGSELKLRSLIICNRYEKEFGHTDHFYINQAIVEKQVQEALDYMASDTDREGKTKIAGFVAEPSLLRHLFAYLIRVAVRVEESELDVADADGIEFLFDDRRCTTKEIRRAVRYGYLHL</sequence>
<evidence type="ECO:0000313" key="2">
    <source>
        <dbReference type="Proteomes" id="UP001271007"/>
    </source>
</evidence>
<protein>
    <submittedName>
        <fullName evidence="1">Uncharacterized protein</fullName>
    </submittedName>
</protein>
<dbReference type="PANTHER" id="PTHR42085">
    <property type="entry name" value="F-BOX DOMAIN-CONTAINING PROTEIN"/>
    <property type="match status" value="1"/>
</dbReference>
<accession>A0AAJ0G3Y6</accession>
<gene>
    <name evidence="1" type="ORF">LTR09_012199</name>
</gene>
<dbReference type="Proteomes" id="UP001271007">
    <property type="component" value="Unassembled WGS sequence"/>
</dbReference>
<reference evidence="1" key="1">
    <citation type="submission" date="2023-04" db="EMBL/GenBank/DDBJ databases">
        <title>Black Yeasts Isolated from many extreme environments.</title>
        <authorList>
            <person name="Coleine C."/>
            <person name="Stajich J.E."/>
            <person name="Selbmann L."/>
        </authorList>
    </citation>
    <scope>NUCLEOTIDE SEQUENCE</scope>
    <source>
        <strain evidence="1">CCFEE 5312</strain>
    </source>
</reference>
<dbReference type="EMBL" id="JAWDJX010000101">
    <property type="protein sequence ID" value="KAK3046291.1"/>
    <property type="molecule type" value="Genomic_DNA"/>
</dbReference>
<dbReference type="PANTHER" id="PTHR42085:SF1">
    <property type="entry name" value="F-BOX DOMAIN-CONTAINING PROTEIN"/>
    <property type="match status" value="1"/>
</dbReference>
<organism evidence="1 2">
    <name type="scientific">Extremus antarcticus</name>
    <dbReference type="NCBI Taxonomy" id="702011"/>
    <lineage>
        <taxon>Eukaryota</taxon>
        <taxon>Fungi</taxon>
        <taxon>Dikarya</taxon>
        <taxon>Ascomycota</taxon>
        <taxon>Pezizomycotina</taxon>
        <taxon>Dothideomycetes</taxon>
        <taxon>Dothideomycetidae</taxon>
        <taxon>Mycosphaerellales</taxon>
        <taxon>Extremaceae</taxon>
        <taxon>Extremus</taxon>
    </lineage>
</organism>
<dbReference type="AlphaFoldDB" id="A0AAJ0G3Y6"/>
<keyword evidence="2" id="KW-1185">Reference proteome</keyword>
<dbReference type="InterPro" id="IPR038883">
    <property type="entry name" value="AN11006-like"/>
</dbReference>
<evidence type="ECO:0000313" key="1">
    <source>
        <dbReference type="EMBL" id="KAK3046291.1"/>
    </source>
</evidence>
<proteinExistence type="predicted"/>